<evidence type="ECO:0000313" key="1">
    <source>
        <dbReference type="EMBL" id="KAI3809312.1"/>
    </source>
</evidence>
<dbReference type="Proteomes" id="UP001056120">
    <property type="component" value="Linkage Group LG08"/>
</dbReference>
<name>A0ACB9IND1_9ASTR</name>
<accession>A0ACB9IND1</accession>
<protein>
    <submittedName>
        <fullName evidence="1">Uncharacterized protein</fullName>
    </submittedName>
</protein>
<proteinExistence type="predicted"/>
<keyword evidence="2" id="KW-1185">Reference proteome</keyword>
<dbReference type="EMBL" id="CM042025">
    <property type="protein sequence ID" value="KAI3809312.1"/>
    <property type="molecule type" value="Genomic_DNA"/>
</dbReference>
<organism evidence="1 2">
    <name type="scientific">Smallanthus sonchifolius</name>
    <dbReference type="NCBI Taxonomy" id="185202"/>
    <lineage>
        <taxon>Eukaryota</taxon>
        <taxon>Viridiplantae</taxon>
        <taxon>Streptophyta</taxon>
        <taxon>Embryophyta</taxon>
        <taxon>Tracheophyta</taxon>
        <taxon>Spermatophyta</taxon>
        <taxon>Magnoliopsida</taxon>
        <taxon>eudicotyledons</taxon>
        <taxon>Gunneridae</taxon>
        <taxon>Pentapetalae</taxon>
        <taxon>asterids</taxon>
        <taxon>campanulids</taxon>
        <taxon>Asterales</taxon>
        <taxon>Asteraceae</taxon>
        <taxon>Asteroideae</taxon>
        <taxon>Heliantheae alliance</taxon>
        <taxon>Millerieae</taxon>
        <taxon>Smallanthus</taxon>
    </lineage>
</organism>
<reference evidence="1 2" key="2">
    <citation type="journal article" date="2022" name="Mol. Ecol. Resour.">
        <title>The genomes of chicory, endive, great burdock and yacon provide insights into Asteraceae paleo-polyploidization history and plant inulin production.</title>
        <authorList>
            <person name="Fan W."/>
            <person name="Wang S."/>
            <person name="Wang H."/>
            <person name="Wang A."/>
            <person name="Jiang F."/>
            <person name="Liu H."/>
            <person name="Zhao H."/>
            <person name="Xu D."/>
            <person name="Zhang Y."/>
        </authorList>
    </citation>
    <scope>NUCLEOTIDE SEQUENCE [LARGE SCALE GENOMIC DNA]</scope>
    <source>
        <strain evidence="2">cv. Yunnan</strain>
        <tissue evidence="1">Leaves</tissue>
    </source>
</reference>
<reference evidence="2" key="1">
    <citation type="journal article" date="2022" name="Mol. Ecol. Resour.">
        <title>The genomes of chicory, endive, great burdock and yacon provide insights into Asteraceae palaeo-polyploidization history and plant inulin production.</title>
        <authorList>
            <person name="Fan W."/>
            <person name="Wang S."/>
            <person name="Wang H."/>
            <person name="Wang A."/>
            <person name="Jiang F."/>
            <person name="Liu H."/>
            <person name="Zhao H."/>
            <person name="Xu D."/>
            <person name="Zhang Y."/>
        </authorList>
    </citation>
    <scope>NUCLEOTIDE SEQUENCE [LARGE SCALE GENOMIC DNA]</scope>
    <source>
        <strain evidence="2">cv. Yunnan</strain>
    </source>
</reference>
<evidence type="ECO:0000313" key="2">
    <source>
        <dbReference type="Proteomes" id="UP001056120"/>
    </source>
</evidence>
<gene>
    <name evidence="1" type="ORF">L1987_25283</name>
</gene>
<sequence length="304" mass="35171">MIIQISGTLLDNSDIRSSLHRLVWIVYIKPSTFESRRHELIQSHSDLPIEKHAFDYFTHSIFVEVQKEIIKGKFSCYISNIEEVDGMFVYFVSHLDRRNHLTNTFQVTFDRSDFSATCSMQFITCFPPLVFTFSPYLSKLCLLPQEHPDFAKTCNVYGQYQDSRHCKIKQEIRPPSNVLNVPNSEPQELPPNPIINPFPVKTEFILEPTISMDEPPPVTNEDPAFWAEAALLCDYISALRTPSSLFDDDPSFRGESPTTFMTWDNRNPWGDELSQDSNYSLFDDEFSQDEINAIKTISNMFYIC</sequence>
<comment type="caution">
    <text evidence="1">The sequence shown here is derived from an EMBL/GenBank/DDBJ whole genome shotgun (WGS) entry which is preliminary data.</text>
</comment>